<comment type="caution">
    <text evidence="2">The sequence shown here is derived from an EMBL/GenBank/DDBJ whole genome shotgun (WGS) entry which is preliminary data.</text>
</comment>
<keyword evidence="1" id="KW-1133">Transmembrane helix</keyword>
<feature type="transmembrane region" description="Helical" evidence="1">
    <location>
        <begin position="6"/>
        <end position="24"/>
    </location>
</feature>
<evidence type="ECO:0000313" key="3">
    <source>
        <dbReference type="Proteomes" id="UP001143463"/>
    </source>
</evidence>
<feature type="transmembrane region" description="Helical" evidence="1">
    <location>
        <begin position="36"/>
        <end position="54"/>
    </location>
</feature>
<keyword evidence="3" id="KW-1185">Reference proteome</keyword>
<evidence type="ECO:0000256" key="1">
    <source>
        <dbReference type="SAM" id="Phobius"/>
    </source>
</evidence>
<evidence type="ECO:0000313" key="2">
    <source>
        <dbReference type="EMBL" id="GLL14610.1"/>
    </source>
</evidence>
<dbReference type="EMBL" id="BSFQ01000034">
    <property type="protein sequence ID" value="GLL14610.1"/>
    <property type="molecule type" value="Genomic_DNA"/>
</dbReference>
<dbReference type="Proteomes" id="UP001143463">
    <property type="component" value="Unassembled WGS sequence"/>
</dbReference>
<gene>
    <name evidence="2" type="ORF">GCM10017577_57580</name>
</gene>
<name>A0A9W6L848_9PSEU</name>
<accession>A0A9W6L848</accession>
<organism evidence="2 3">
    <name type="scientific">Pseudonocardia halophobica</name>
    <dbReference type="NCBI Taxonomy" id="29401"/>
    <lineage>
        <taxon>Bacteria</taxon>
        <taxon>Bacillati</taxon>
        <taxon>Actinomycetota</taxon>
        <taxon>Actinomycetes</taxon>
        <taxon>Pseudonocardiales</taxon>
        <taxon>Pseudonocardiaceae</taxon>
        <taxon>Pseudonocardia</taxon>
    </lineage>
</organism>
<reference evidence="2" key="1">
    <citation type="journal article" date="2014" name="Int. J. Syst. Evol. Microbiol.">
        <title>Complete genome sequence of Corynebacterium casei LMG S-19264T (=DSM 44701T), isolated from a smear-ripened cheese.</title>
        <authorList>
            <consortium name="US DOE Joint Genome Institute (JGI-PGF)"/>
            <person name="Walter F."/>
            <person name="Albersmeier A."/>
            <person name="Kalinowski J."/>
            <person name="Ruckert C."/>
        </authorList>
    </citation>
    <scope>NUCLEOTIDE SEQUENCE</scope>
    <source>
        <strain evidence="2">VKM Ac-1069</strain>
    </source>
</reference>
<dbReference type="AlphaFoldDB" id="A0A9W6L848"/>
<sequence>MDLASGNPLVTALLVGVLLVLVVARQLTDRPTPRRAMFVPLVLTVLGVLTLLVLRARVAAAAGVDGAGSPRARIGG</sequence>
<keyword evidence="1" id="KW-0472">Membrane</keyword>
<dbReference type="RefSeq" id="WP_156067643.1">
    <property type="nucleotide sequence ID" value="NZ_BAAAUZ010000021.1"/>
</dbReference>
<reference evidence="2" key="2">
    <citation type="submission" date="2023-01" db="EMBL/GenBank/DDBJ databases">
        <authorList>
            <person name="Sun Q."/>
            <person name="Evtushenko L."/>
        </authorList>
    </citation>
    <scope>NUCLEOTIDE SEQUENCE</scope>
    <source>
        <strain evidence="2">VKM Ac-1069</strain>
    </source>
</reference>
<protein>
    <submittedName>
        <fullName evidence="2">Uncharacterized protein</fullName>
    </submittedName>
</protein>
<keyword evidence="1" id="KW-0812">Transmembrane</keyword>
<proteinExistence type="predicted"/>